<dbReference type="OrthoDB" id="1179908at2759"/>
<dbReference type="InterPro" id="IPR027942">
    <property type="entry name" value="SEO_N"/>
</dbReference>
<dbReference type="PANTHER" id="PTHR33232">
    <property type="entry name" value="PROTEIN SIEVE ELEMENT OCCLUSION B-LIKE"/>
    <property type="match status" value="1"/>
</dbReference>
<proteinExistence type="predicted"/>
<dbReference type="Proteomes" id="UP000237105">
    <property type="component" value="Unassembled WGS sequence"/>
</dbReference>
<keyword evidence="5" id="KW-1185">Reference proteome</keyword>
<reference evidence="5" key="1">
    <citation type="submission" date="2016-06" db="EMBL/GenBank/DDBJ databases">
        <title>Parallel loss of symbiosis genes in relatives of nitrogen-fixing non-legume Parasponia.</title>
        <authorList>
            <person name="Van Velzen R."/>
            <person name="Holmer R."/>
            <person name="Bu F."/>
            <person name="Rutten L."/>
            <person name="Van Zeijl A."/>
            <person name="Liu W."/>
            <person name="Santuari L."/>
            <person name="Cao Q."/>
            <person name="Sharma T."/>
            <person name="Shen D."/>
            <person name="Roswanjaya Y."/>
            <person name="Wardhani T."/>
            <person name="Kalhor M.S."/>
            <person name="Jansen J."/>
            <person name="Van den Hoogen J."/>
            <person name="Gungor B."/>
            <person name="Hartog M."/>
            <person name="Hontelez J."/>
            <person name="Verver J."/>
            <person name="Yang W.-C."/>
            <person name="Schijlen E."/>
            <person name="Repin R."/>
            <person name="Schilthuizen M."/>
            <person name="Schranz E."/>
            <person name="Heidstra R."/>
            <person name="Miyata K."/>
            <person name="Fedorova E."/>
            <person name="Kohlen W."/>
            <person name="Bisseling T."/>
            <person name="Smit S."/>
            <person name="Geurts R."/>
        </authorList>
    </citation>
    <scope>NUCLEOTIDE SEQUENCE [LARGE SCALE GENOMIC DNA]</scope>
    <source>
        <strain evidence="5">cv. WU1-14</strain>
    </source>
</reference>
<feature type="domain" description="Sieve element occlusion C-terminal" evidence="3">
    <location>
        <begin position="479"/>
        <end position="729"/>
    </location>
</feature>
<name>A0A2P5B0H6_PARAD</name>
<dbReference type="AlphaFoldDB" id="A0A2P5B0H6"/>
<dbReference type="InterPro" id="IPR039299">
    <property type="entry name" value="SEOA"/>
</dbReference>
<sequence length="741" mass="85179">MADASDSSFQKATQMAISHPKGDGASNNESLLWNQILETHDSDELVFAMKHVLDIIEVIFFPTTTELHGNFPVSLSQVGYADQKVLYSGHQDKLLELPRIIAAISGKVFCNWFDGVDRHETTMEVLYMIKDYNWDAKLVLAVGAFALSFGEFRLLSELHFTNPVAKAIALLKQFPDTLEFAGILKSKLEAVFLVVKAMLDMTKSVREFYELSHNEYFTAESPEIIAATADIPSAVYWTIRSTVDCASQIMSFKGMGPDLAYLRLSDSWDLSSSAHKLNKIRSQLVEKINLYYRFIEKKKDDERLNVIARVLESSHIDNSKSLKVLFQVNDDDQKMLFDCLHQKLVAIEELRGKIVSLFITDLDIVSEDYLILQQIYPEKLDDYDRVENKYEIVWFPVLDNWTKEKHRLFENIRDQMEWLSVHHPSKVAPQVIRYIRERCNFVKKPLLVVMDTEGKIVHKDATQMFCIWGNQAYPFSLSKEILLWQQSSWTITLLAEGIDQHLPTWIQEGKHICLYGGEDVEWIRSFTRTAKAVARGHGIDLEMLYVGKNRARERVVKKLINVTQREKLSKALEWRLISYFWLRMEKMCFSEPPVAMADQEEVKPEYFSPDNLVFAAPAQHCNPIFSGILKMLSVGSSSKGWAVISGGSESDTLFEADGELLLTALLEHEKWKQTAENYGFVTALEMYYHRLCNELPHCINMILPDTQIKQIYCAACYKPMEKMVMYSCCSDRASFGYDQEN</sequence>
<dbReference type="InterPro" id="IPR027944">
    <property type="entry name" value="SEO_C"/>
</dbReference>
<accession>A0A2P5B0H6</accession>
<comment type="caution">
    <text evidence="4">The sequence shown here is derived from an EMBL/GenBank/DDBJ whole genome shotgun (WGS) entry which is preliminary data.</text>
</comment>
<dbReference type="GO" id="GO:0010088">
    <property type="term" value="P:phloem development"/>
    <property type="evidence" value="ECO:0007669"/>
    <property type="project" value="InterPro"/>
</dbReference>
<dbReference type="STRING" id="3476.A0A2P5B0H6"/>
<evidence type="ECO:0000259" key="3">
    <source>
        <dbReference type="Pfam" id="PF14577"/>
    </source>
</evidence>
<evidence type="ECO:0000313" key="4">
    <source>
        <dbReference type="EMBL" id="PON42303.1"/>
    </source>
</evidence>
<feature type="region of interest" description="Disordered" evidence="1">
    <location>
        <begin position="1"/>
        <end position="24"/>
    </location>
</feature>
<dbReference type="EMBL" id="JXTB01000394">
    <property type="protein sequence ID" value="PON42303.1"/>
    <property type="molecule type" value="Genomic_DNA"/>
</dbReference>
<organism evidence="4 5">
    <name type="scientific">Parasponia andersonii</name>
    <name type="common">Sponia andersonii</name>
    <dbReference type="NCBI Taxonomy" id="3476"/>
    <lineage>
        <taxon>Eukaryota</taxon>
        <taxon>Viridiplantae</taxon>
        <taxon>Streptophyta</taxon>
        <taxon>Embryophyta</taxon>
        <taxon>Tracheophyta</taxon>
        <taxon>Spermatophyta</taxon>
        <taxon>Magnoliopsida</taxon>
        <taxon>eudicotyledons</taxon>
        <taxon>Gunneridae</taxon>
        <taxon>Pentapetalae</taxon>
        <taxon>rosids</taxon>
        <taxon>fabids</taxon>
        <taxon>Rosales</taxon>
        <taxon>Cannabaceae</taxon>
        <taxon>Parasponia</taxon>
    </lineage>
</organism>
<dbReference type="Pfam" id="PF14576">
    <property type="entry name" value="SEO_N"/>
    <property type="match status" value="1"/>
</dbReference>
<evidence type="ECO:0000256" key="1">
    <source>
        <dbReference type="SAM" id="MobiDB-lite"/>
    </source>
</evidence>
<feature type="domain" description="Sieve element occlusion N-terminal" evidence="2">
    <location>
        <begin position="29"/>
        <end position="315"/>
    </location>
</feature>
<protein>
    <submittedName>
        <fullName evidence="4">Sieve element occlusion</fullName>
    </submittedName>
</protein>
<feature type="compositionally biased region" description="Polar residues" evidence="1">
    <location>
        <begin position="1"/>
        <end position="16"/>
    </location>
</feature>
<evidence type="ECO:0000259" key="2">
    <source>
        <dbReference type="Pfam" id="PF14576"/>
    </source>
</evidence>
<dbReference type="PANTHER" id="PTHR33232:SF20">
    <property type="entry name" value="PROTEIN SIEVE ELEMENT OCCLUSION B-LIKE"/>
    <property type="match status" value="1"/>
</dbReference>
<dbReference type="Pfam" id="PF14577">
    <property type="entry name" value="SEO_C"/>
    <property type="match status" value="1"/>
</dbReference>
<gene>
    <name evidence="4" type="ORF">PanWU01x14_282590</name>
</gene>
<evidence type="ECO:0000313" key="5">
    <source>
        <dbReference type="Proteomes" id="UP000237105"/>
    </source>
</evidence>